<evidence type="ECO:0000256" key="1">
    <source>
        <dbReference type="ARBA" id="ARBA00004496"/>
    </source>
</evidence>
<dbReference type="Pfam" id="PF00250">
    <property type="entry name" value="Forkhead"/>
    <property type="match status" value="1"/>
</dbReference>
<dbReference type="SMART" id="SM00339">
    <property type="entry name" value="FH"/>
    <property type="match status" value="1"/>
</dbReference>
<dbReference type="InParanoid" id="E4X1P2"/>
<dbReference type="SUPFAM" id="SSF46785">
    <property type="entry name" value="Winged helix' DNA-binding domain"/>
    <property type="match status" value="1"/>
</dbReference>
<keyword evidence="6" id="KW-0539">Nucleus</keyword>
<dbReference type="Gene3D" id="1.10.10.10">
    <property type="entry name" value="Winged helix-like DNA-binding domain superfamily/Winged helix DNA-binding domain"/>
    <property type="match status" value="1"/>
</dbReference>
<keyword evidence="4 6" id="KW-0238">DNA-binding</keyword>
<evidence type="ECO:0000256" key="2">
    <source>
        <dbReference type="ARBA" id="ARBA00022490"/>
    </source>
</evidence>
<keyword evidence="3" id="KW-0805">Transcription regulation</keyword>
<keyword evidence="5" id="KW-0804">Transcription</keyword>
<evidence type="ECO:0000259" key="7">
    <source>
        <dbReference type="PROSITE" id="PS50039"/>
    </source>
</evidence>
<keyword evidence="2" id="KW-0963">Cytoplasm</keyword>
<gene>
    <name evidence="8" type="ORF">GSOID_T00015791001</name>
</gene>
<dbReference type="InterPro" id="IPR001766">
    <property type="entry name" value="Fork_head_dom"/>
</dbReference>
<reference evidence="8" key="1">
    <citation type="journal article" date="2010" name="Science">
        <title>Plasticity of animal genome architecture unmasked by rapid evolution of a pelagic tunicate.</title>
        <authorList>
            <person name="Denoeud F."/>
            <person name="Henriet S."/>
            <person name="Mungpakdee S."/>
            <person name="Aury J.M."/>
            <person name="Da Silva C."/>
            <person name="Brinkmann H."/>
            <person name="Mikhaleva J."/>
            <person name="Olsen L.C."/>
            <person name="Jubin C."/>
            <person name="Canestro C."/>
            <person name="Bouquet J.M."/>
            <person name="Danks G."/>
            <person name="Poulain J."/>
            <person name="Campsteijn C."/>
            <person name="Adamski M."/>
            <person name="Cross I."/>
            <person name="Yadetie F."/>
            <person name="Muffato M."/>
            <person name="Louis A."/>
            <person name="Butcher S."/>
            <person name="Tsagkogeorga G."/>
            <person name="Konrad A."/>
            <person name="Singh S."/>
            <person name="Jensen M.F."/>
            <person name="Cong E.H."/>
            <person name="Eikeseth-Otteraa H."/>
            <person name="Noel B."/>
            <person name="Anthouard V."/>
            <person name="Porcel B.M."/>
            <person name="Kachouri-Lafond R."/>
            <person name="Nishino A."/>
            <person name="Ugolini M."/>
            <person name="Chourrout P."/>
            <person name="Nishida H."/>
            <person name="Aasland R."/>
            <person name="Huzurbazar S."/>
            <person name="Westhof E."/>
            <person name="Delsuc F."/>
            <person name="Lehrach H."/>
            <person name="Reinhardt R."/>
            <person name="Weissenbach J."/>
            <person name="Roy S.W."/>
            <person name="Artiguenave F."/>
            <person name="Postlethwait J.H."/>
            <person name="Manak J.R."/>
            <person name="Thompson E.M."/>
            <person name="Jaillon O."/>
            <person name="Du Pasquier L."/>
            <person name="Boudinot P."/>
            <person name="Liberles D.A."/>
            <person name="Volff J.N."/>
            <person name="Philippe H."/>
            <person name="Lenhard B."/>
            <person name="Roest Crollius H."/>
            <person name="Wincker P."/>
            <person name="Chourrout D."/>
        </authorList>
    </citation>
    <scope>NUCLEOTIDE SEQUENCE [LARGE SCALE GENOMIC DNA]</scope>
</reference>
<proteinExistence type="predicted"/>
<feature type="DNA-binding region" description="Fork-head" evidence="6">
    <location>
        <begin position="99"/>
        <end position="176"/>
    </location>
</feature>
<dbReference type="PROSITE" id="PS50039">
    <property type="entry name" value="FORK_HEAD_3"/>
    <property type="match status" value="1"/>
</dbReference>
<dbReference type="AlphaFoldDB" id="E4X1P2"/>
<evidence type="ECO:0000256" key="4">
    <source>
        <dbReference type="ARBA" id="ARBA00023125"/>
    </source>
</evidence>
<dbReference type="CDD" id="cd20032">
    <property type="entry name" value="FH_FOXO"/>
    <property type="match status" value="1"/>
</dbReference>
<evidence type="ECO:0000313" key="8">
    <source>
        <dbReference type="EMBL" id="CBY23359.1"/>
    </source>
</evidence>
<sequence length="214" mass="24845">MTSLMNLTLEDLMPELRPVTDQVCTNSSDKLADDSFLAELFDTPSFDFLELDKQEITKEPQNDVFDDTKNIEKSEDFIRKETKPNNIKFCSSRPGTFRGIPMTYYELIETALINSENGKLTLREIYDWLVKNVAEFHEGNSKKWQNSIRHNLSLHRSRFKRELNSEEGKSSLWSLNIARCFENEEEVAIEDNDSKGLNSCGCEIIKKFYKSFSN</sequence>
<organism evidence="8">
    <name type="scientific">Oikopleura dioica</name>
    <name type="common">Tunicate</name>
    <dbReference type="NCBI Taxonomy" id="34765"/>
    <lineage>
        <taxon>Eukaryota</taxon>
        <taxon>Metazoa</taxon>
        <taxon>Chordata</taxon>
        <taxon>Tunicata</taxon>
        <taxon>Appendicularia</taxon>
        <taxon>Copelata</taxon>
        <taxon>Oikopleuridae</taxon>
        <taxon>Oikopleura</taxon>
    </lineage>
</organism>
<dbReference type="InterPro" id="IPR030456">
    <property type="entry name" value="TF_fork_head_CS_2"/>
</dbReference>
<dbReference type="InterPro" id="IPR036388">
    <property type="entry name" value="WH-like_DNA-bd_sf"/>
</dbReference>
<dbReference type="GO" id="GO:0005737">
    <property type="term" value="C:cytoplasm"/>
    <property type="evidence" value="ECO:0007669"/>
    <property type="project" value="UniProtKB-SubCell"/>
</dbReference>
<feature type="domain" description="Fork-head" evidence="7">
    <location>
        <begin position="99"/>
        <end position="176"/>
    </location>
</feature>
<evidence type="ECO:0000256" key="3">
    <source>
        <dbReference type="ARBA" id="ARBA00023015"/>
    </source>
</evidence>
<dbReference type="OrthoDB" id="5954824at2759"/>
<name>E4X1P2_OIKDI</name>
<dbReference type="GO" id="GO:0003700">
    <property type="term" value="F:DNA-binding transcription factor activity"/>
    <property type="evidence" value="ECO:0007669"/>
    <property type="project" value="InterPro"/>
</dbReference>
<evidence type="ECO:0000256" key="5">
    <source>
        <dbReference type="ARBA" id="ARBA00023163"/>
    </source>
</evidence>
<protein>
    <recommendedName>
        <fullName evidence="7">Fork-head domain-containing protein</fullName>
    </recommendedName>
</protein>
<evidence type="ECO:0000313" key="9">
    <source>
        <dbReference type="Proteomes" id="UP000001307"/>
    </source>
</evidence>
<comment type="subcellular location">
    <subcellularLocation>
        <location evidence="1">Cytoplasm</location>
    </subcellularLocation>
    <subcellularLocation>
        <location evidence="6">Nucleus</location>
    </subcellularLocation>
</comment>
<dbReference type="PANTHER" id="PTHR45767">
    <property type="entry name" value="FORKHEAD BOX PROTEIN O"/>
    <property type="match status" value="1"/>
</dbReference>
<accession>E4X1P2</accession>
<dbReference type="Proteomes" id="UP000001307">
    <property type="component" value="Unassembled WGS sequence"/>
</dbReference>
<dbReference type="GO" id="GO:0005634">
    <property type="term" value="C:nucleus"/>
    <property type="evidence" value="ECO:0007669"/>
    <property type="project" value="UniProtKB-SubCell"/>
</dbReference>
<dbReference type="PROSITE" id="PS00658">
    <property type="entry name" value="FORK_HEAD_2"/>
    <property type="match status" value="1"/>
</dbReference>
<dbReference type="EMBL" id="FN653021">
    <property type="protein sequence ID" value="CBY23359.1"/>
    <property type="molecule type" value="Genomic_DNA"/>
</dbReference>
<evidence type="ECO:0000256" key="6">
    <source>
        <dbReference type="PROSITE-ProRule" id="PRU00089"/>
    </source>
</evidence>
<dbReference type="GO" id="GO:0043565">
    <property type="term" value="F:sequence-specific DNA binding"/>
    <property type="evidence" value="ECO:0007669"/>
    <property type="project" value="InterPro"/>
</dbReference>
<dbReference type="InterPro" id="IPR036390">
    <property type="entry name" value="WH_DNA-bd_sf"/>
</dbReference>
<dbReference type="PRINTS" id="PR00053">
    <property type="entry name" value="FORKHEAD"/>
</dbReference>
<keyword evidence="9" id="KW-1185">Reference proteome</keyword>